<evidence type="ECO:0000313" key="15">
    <source>
        <dbReference type="EMBL" id="KAF4677590.1"/>
    </source>
</evidence>
<dbReference type="PRINTS" id="PR01233">
    <property type="entry name" value="JOSEPHIN"/>
</dbReference>
<name>A0A7J6N2C9_PERCH</name>
<evidence type="ECO:0000256" key="12">
    <source>
        <dbReference type="SAM" id="MobiDB-lite"/>
    </source>
</evidence>
<feature type="compositionally biased region" description="Polar residues" evidence="12">
    <location>
        <begin position="264"/>
        <end position="274"/>
    </location>
</feature>
<organism evidence="15 16">
    <name type="scientific">Perkinsus chesapeaki</name>
    <name type="common">Clam parasite</name>
    <name type="synonym">Perkinsus andrewsi</name>
    <dbReference type="NCBI Taxonomy" id="330153"/>
    <lineage>
        <taxon>Eukaryota</taxon>
        <taxon>Sar</taxon>
        <taxon>Alveolata</taxon>
        <taxon>Perkinsozoa</taxon>
        <taxon>Perkinsea</taxon>
        <taxon>Perkinsida</taxon>
        <taxon>Perkinsidae</taxon>
        <taxon>Perkinsus</taxon>
    </lineage>
</organism>
<keyword evidence="9" id="KW-0804">Transcription</keyword>
<dbReference type="Gene3D" id="1.10.287.10">
    <property type="entry name" value="S15/NS1, RNA-binding"/>
    <property type="match status" value="1"/>
</dbReference>
<proteinExistence type="predicted"/>
<dbReference type="AlphaFoldDB" id="A0A7J6N2C9"/>
<evidence type="ECO:0000256" key="4">
    <source>
        <dbReference type="ARBA" id="ARBA00022670"/>
    </source>
</evidence>
<feature type="region of interest" description="Disordered" evidence="12">
    <location>
        <begin position="208"/>
        <end position="281"/>
    </location>
</feature>
<feature type="active site" evidence="11">
    <location>
        <position position="18"/>
    </location>
</feature>
<dbReference type="GO" id="GO:0005634">
    <property type="term" value="C:nucleus"/>
    <property type="evidence" value="ECO:0007669"/>
    <property type="project" value="UniProtKB-SubCell"/>
</dbReference>
<feature type="domain" description="UBX" evidence="13">
    <location>
        <begin position="307"/>
        <end position="343"/>
    </location>
</feature>
<dbReference type="PANTHER" id="PTHR14159">
    <property type="entry name" value="ATAXIN-3-RELATED"/>
    <property type="match status" value="1"/>
</dbReference>
<feature type="region of interest" description="Disordered" evidence="12">
    <location>
        <begin position="864"/>
        <end position="894"/>
    </location>
</feature>
<dbReference type="Gene3D" id="3.10.20.90">
    <property type="entry name" value="Phosphatidylinositol 3-kinase Catalytic Subunit, Chain A, domain 1"/>
    <property type="match status" value="1"/>
</dbReference>
<dbReference type="SUPFAM" id="SSF54236">
    <property type="entry name" value="Ubiquitin-like"/>
    <property type="match status" value="1"/>
</dbReference>
<evidence type="ECO:0000256" key="7">
    <source>
        <dbReference type="ARBA" id="ARBA00022807"/>
    </source>
</evidence>
<dbReference type="EMBL" id="JAAPAO010000011">
    <property type="protein sequence ID" value="KAF4677590.1"/>
    <property type="molecule type" value="Genomic_DNA"/>
</dbReference>
<keyword evidence="5" id="KW-0833">Ubl conjugation pathway</keyword>
<feature type="compositionally biased region" description="Gly residues" evidence="12">
    <location>
        <begin position="530"/>
        <end position="541"/>
    </location>
</feature>
<dbReference type="PANTHER" id="PTHR14159:SF0">
    <property type="entry name" value="ATAXIN-3-RELATED"/>
    <property type="match status" value="1"/>
</dbReference>
<keyword evidence="10" id="KW-0539">Nucleus</keyword>
<feature type="active site" evidence="11">
    <location>
        <position position="116"/>
    </location>
</feature>
<evidence type="ECO:0000256" key="10">
    <source>
        <dbReference type="ARBA" id="ARBA00023242"/>
    </source>
</evidence>
<evidence type="ECO:0000256" key="8">
    <source>
        <dbReference type="ARBA" id="ARBA00023015"/>
    </source>
</evidence>
<keyword evidence="16" id="KW-1185">Reference proteome</keyword>
<evidence type="ECO:0000259" key="14">
    <source>
        <dbReference type="PROSITE" id="PS50957"/>
    </source>
</evidence>
<dbReference type="OrthoDB" id="10063692at2759"/>
<keyword evidence="4" id="KW-0645">Protease</keyword>
<dbReference type="Proteomes" id="UP000591131">
    <property type="component" value="Unassembled WGS sequence"/>
</dbReference>
<evidence type="ECO:0000256" key="2">
    <source>
        <dbReference type="ARBA" id="ARBA00004123"/>
    </source>
</evidence>
<protein>
    <recommendedName>
        <fullName evidence="3">ubiquitinyl hydrolase 1</fullName>
        <ecNumber evidence="3">3.4.19.12</ecNumber>
    </recommendedName>
</protein>
<reference evidence="15 16" key="1">
    <citation type="submission" date="2020-04" db="EMBL/GenBank/DDBJ databases">
        <title>Perkinsus chesapeaki whole genome sequence.</title>
        <authorList>
            <person name="Bogema D.R."/>
        </authorList>
    </citation>
    <scope>NUCLEOTIDE SEQUENCE [LARGE SCALE GENOMIC DNA]</scope>
    <source>
        <strain evidence="15">ATCC PRA-425</strain>
    </source>
</reference>
<dbReference type="GO" id="GO:0016579">
    <property type="term" value="P:protein deubiquitination"/>
    <property type="evidence" value="ECO:0007669"/>
    <property type="project" value="InterPro"/>
</dbReference>
<keyword evidence="7" id="KW-0788">Thiol protease</keyword>
<dbReference type="PROSITE" id="PS50957">
    <property type="entry name" value="JOSEPHIN"/>
    <property type="match status" value="1"/>
</dbReference>
<dbReference type="InterPro" id="IPR029071">
    <property type="entry name" value="Ubiquitin-like_domsf"/>
</dbReference>
<feature type="region of interest" description="Disordered" evidence="12">
    <location>
        <begin position="523"/>
        <end position="572"/>
    </location>
</feature>
<dbReference type="SMART" id="SM01246">
    <property type="entry name" value="Josephin"/>
    <property type="match status" value="1"/>
</dbReference>
<feature type="domain" description="Josephin" evidence="14">
    <location>
        <begin position="5"/>
        <end position="185"/>
    </location>
</feature>
<feature type="region of interest" description="Disordered" evidence="12">
    <location>
        <begin position="802"/>
        <end position="838"/>
    </location>
</feature>
<dbReference type="Pfam" id="PF00789">
    <property type="entry name" value="UBX"/>
    <property type="match status" value="1"/>
</dbReference>
<gene>
    <name evidence="15" type="primary">ATXN3</name>
    <name evidence="15" type="ORF">FOL47_000545</name>
</gene>
<dbReference type="Gene3D" id="3.90.70.40">
    <property type="match status" value="1"/>
</dbReference>
<dbReference type="InterPro" id="IPR006155">
    <property type="entry name" value="Josephin"/>
</dbReference>
<sequence>MQSSNYVYWEKQGADNLCAVHCVNSLLQGPYYNEADLNSFARDLDREEEALLGTKIPDGQSQNYDASGNYSIGVIEKCLKRFGELKCVNIMGAKTRTEVFSAPQLESGYVCNQSNHWFSLRRVGSGSPASQTWWNLDSLRLQAPKKLSTPTELSSLIQSIVGQGYTVFVIRGDVPLPQPSKTANSGGMMTLSSNNGMKGMYLTEREAAQMEAAARSKTTGNSFGGGASGEGEGPSAFTMIAPSGARNNEPPQKTDWDALGSGRSLGTSTDSSGPSPQPEIEDPDLAAALAASLSDVSLPAPPDEPASGPRVTTVQVRLPTGKRWTRRFNLDTNTLGDLFLWMEWQSLQDSKTSGGTMPLLTSLGGYDVLKQGFGPSRRKFHRIPRSQKVTISGEPAEIEYKSLGEATSCLNVIYMFNRLFGSSSSKKKKRQETSPSPTPPVPLKKPKLAAKSAELTLGDKPSSAFLEKKKSKQACATCGSTEFREAADWGYLICAVCGEASSQRIEEQEFEEAEQRGGIRAMNISSTPAGVGGNGGGGTSGGLDRAGKLTKKDPSGKRLTRGPAGGGGRVRTGEHRSLEELLYCFQLCLKRVATEVCDALQLGEAARKRVLENTRDAWREYLELAATDRDRTTGQPKAFLSKVFYDRHINSRTYGSRFFDPVVGTASKRMDMALAKFEEKQPTDEGKRPVMGSNARGLIRALEQRNLQAPAGRITTRRGRRIKMDEGEMADLLYEHDWLARKFNMPTDAPLPSAFLQRSGQLKDTDYEGRRHAVRMKFKKERAKAEKAWALEEEQRMAIEEELGHSVESSSPPPETTSSTIDEGSPTPPKSEEECSEQEFPLAIFRPTLSEVSSVAASDLAEITPSLEPPSEPPLELQEASSSTPSPAGFSEEELNDPLALDEPASGRSLPPLDFPLLLSLVLLALRRANYGVVSGRMVEWILTGAVDYNRLHVLLPAELDPMTFRSEIEGSSSVLRPRYLPCSYQLDQILMRLRDRFNLVVPPLPADCLVIEALKAIGFPECTVLALRLLDWLVAPLCPLYEVEHFPSYPFGNLYSMSSKAEDVLPPEETEPLDPPIHGICPLPLTCAALVVISVKLSVPGLYEEADGLLPETHQMSLDCVRWWTRFTREERFDFLMYCEEELFSDYRPCLAPELQARLRPDRPYHPLQCKRGRRPDLQVSESPPAQYRTYYRSRGACRIEFDNGQMPSVYAWLLDSVCSVLHTDGDDLDREISSLEDWLFKREAPARQDASK</sequence>
<comment type="subcellular location">
    <subcellularLocation>
        <location evidence="2">Nucleus</location>
    </subcellularLocation>
</comment>
<comment type="catalytic activity">
    <reaction evidence="1">
        <text>Thiol-dependent hydrolysis of ester, thioester, amide, peptide and isopeptide bonds formed by the C-terminal Gly of ubiquitin (a 76-residue protein attached to proteins as an intracellular targeting signal).</text>
        <dbReference type="EC" id="3.4.19.12"/>
    </reaction>
</comment>
<evidence type="ECO:0000256" key="6">
    <source>
        <dbReference type="ARBA" id="ARBA00022801"/>
    </source>
</evidence>
<keyword evidence="6 11" id="KW-0378">Hydrolase</keyword>
<dbReference type="InterPro" id="IPR001012">
    <property type="entry name" value="UBX_dom"/>
</dbReference>
<keyword evidence="8" id="KW-0805">Transcription regulation</keyword>
<dbReference type="InterPro" id="IPR033865">
    <property type="entry name" value="Ataxin-3"/>
</dbReference>
<dbReference type="EC" id="3.4.19.12" evidence="3"/>
<feature type="region of interest" description="Disordered" evidence="12">
    <location>
        <begin position="425"/>
        <end position="447"/>
    </location>
</feature>
<evidence type="ECO:0000313" key="16">
    <source>
        <dbReference type="Proteomes" id="UP000591131"/>
    </source>
</evidence>
<dbReference type="PROSITE" id="PS50033">
    <property type="entry name" value="UBX"/>
    <property type="match status" value="1"/>
</dbReference>
<evidence type="ECO:0000256" key="3">
    <source>
        <dbReference type="ARBA" id="ARBA00012759"/>
    </source>
</evidence>
<feature type="compositionally biased region" description="Gly residues" evidence="12">
    <location>
        <begin position="222"/>
        <end position="232"/>
    </location>
</feature>
<comment type="caution">
    <text evidence="15">The sequence shown here is derived from an EMBL/GenBank/DDBJ whole genome shotgun (WGS) entry which is preliminary data.</text>
</comment>
<feature type="compositionally biased region" description="Low complexity" evidence="12">
    <location>
        <begin position="874"/>
        <end position="883"/>
    </location>
</feature>
<evidence type="ECO:0000256" key="1">
    <source>
        <dbReference type="ARBA" id="ARBA00000707"/>
    </source>
</evidence>
<accession>A0A7J6N2C9</accession>
<dbReference type="GO" id="GO:0006508">
    <property type="term" value="P:proteolysis"/>
    <property type="evidence" value="ECO:0007669"/>
    <property type="project" value="UniProtKB-KW"/>
</dbReference>
<dbReference type="Pfam" id="PF02099">
    <property type="entry name" value="Josephin"/>
    <property type="match status" value="1"/>
</dbReference>
<feature type="active site" evidence="11">
    <location>
        <position position="137"/>
    </location>
</feature>
<evidence type="ECO:0000259" key="13">
    <source>
        <dbReference type="PROSITE" id="PS50033"/>
    </source>
</evidence>
<feature type="compositionally biased region" description="Basic and acidic residues" evidence="12">
    <location>
        <begin position="545"/>
        <end position="556"/>
    </location>
</feature>
<evidence type="ECO:0000256" key="5">
    <source>
        <dbReference type="ARBA" id="ARBA00022786"/>
    </source>
</evidence>
<evidence type="ECO:0000256" key="9">
    <source>
        <dbReference type="ARBA" id="ARBA00023163"/>
    </source>
</evidence>
<evidence type="ECO:0000256" key="11">
    <source>
        <dbReference type="PROSITE-ProRule" id="PRU00331"/>
    </source>
</evidence>
<dbReference type="GO" id="GO:0004843">
    <property type="term" value="F:cysteine-type deubiquitinase activity"/>
    <property type="evidence" value="ECO:0007669"/>
    <property type="project" value="UniProtKB-EC"/>
</dbReference>